<name>A0ABD1HJ86_SALDI</name>
<gene>
    <name evidence="2" type="ORF">AAHA92_12128</name>
</gene>
<dbReference type="EMBL" id="JBEAFC010000005">
    <property type="protein sequence ID" value="KAL1556515.1"/>
    <property type="molecule type" value="Genomic_DNA"/>
</dbReference>
<protein>
    <recommendedName>
        <fullName evidence="1">DUF7734 domain-containing protein</fullName>
    </recommendedName>
</protein>
<proteinExistence type="predicted"/>
<dbReference type="Proteomes" id="UP001567538">
    <property type="component" value="Unassembled WGS sequence"/>
</dbReference>
<keyword evidence="3" id="KW-1185">Reference proteome</keyword>
<evidence type="ECO:0000259" key="1">
    <source>
        <dbReference type="Pfam" id="PF24869"/>
    </source>
</evidence>
<reference evidence="2 3" key="1">
    <citation type="submission" date="2024-06" db="EMBL/GenBank/DDBJ databases">
        <title>A chromosome level genome sequence of Diviner's sage (Salvia divinorum).</title>
        <authorList>
            <person name="Ford S.A."/>
            <person name="Ro D.-K."/>
            <person name="Ness R.W."/>
            <person name="Phillips M.A."/>
        </authorList>
    </citation>
    <scope>NUCLEOTIDE SEQUENCE [LARGE SCALE GENOMIC DNA]</scope>
    <source>
        <strain evidence="2">SAF-2024a</strain>
        <tissue evidence="2">Leaf</tissue>
    </source>
</reference>
<organism evidence="2 3">
    <name type="scientific">Salvia divinorum</name>
    <name type="common">Maria pastora</name>
    <name type="synonym">Diviner's sage</name>
    <dbReference type="NCBI Taxonomy" id="28513"/>
    <lineage>
        <taxon>Eukaryota</taxon>
        <taxon>Viridiplantae</taxon>
        <taxon>Streptophyta</taxon>
        <taxon>Embryophyta</taxon>
        <taxon>Tracheophyta</taxon>
        <taxon>Spermatophyta</taxon>
        <taxon>Magnoliopsida</taxon>
        <taxon>eudicotyledons</taxon>
        <taxon>Gunneridae</taxon>
        <taxon>Pentapetalae</taxon>
        <taxon>asterids</taxon>
        <taxon>lamiids</taxon>
        <taxon>Lamiales</taxon>
        <taxon>Lamiaceae</taxon>
        <taxon>Nepetoideae</taxon>
        <taxon>Mentheae</taxon>
        <taxon>Salviinae</taxon>
        <taxon>Salvia</taxon>
        <taxon>Salvia subgen. Calosphace</taxon>
    </lineage>
</organism>
<dbReference type="InterPro" id="IPR056636">
    <property type="entry name" value="DUF7734"/>
</dbReference>
<sequence length="119" mass="13883">MLKQLGKWASNSIPLFPHPTTFSYTQTAPSYSSPFSHNPLKIRIKRANETPHRARGRVIYDEEDEDEDYGYNEELAMLESYTQLVKDEILLVQAMVDDEQVEVLIYKILQEVFCQQRQG</sequence>
<evidence type="ECO:0000313" key="2">
    <source>
        <dbReference type="EMBL" id="KAL1556515.1"/>
    </source>
</evidence>
<evidence type="ECO:0000313" key="3">
    <source>
        <dbReference type="Proteomes" id="UP001567538"/>
    </source>
</evidence>
<dbReference type="PANTHER" id="PTHR36729">
    <property type="entry name" value="EXPRESSED PROTEIN"/>
    <property type="match status" value="1"/>
</dbReference>
<accession>A0ABD1HJ86</accession>
<dbReference type="PANTHER" id="PTHR36729:SF2">
    <property type="entry name" value="EXPRESSED PROTEIN"/>
    <property type="match status" value="1"/>
</dbReference>
<feature type="domain" description="DUF7734" evidence="1">
    <location>
        <begin position="76"/>
        <end position="107"/>
    </location>
</feature>
<dbReference type="Pfam" id="PF24869">
    <property type="entry name" value="DUF7734"/>
    <property type="match status" value="1"/>
</dbReference>
<comment type="caution">
    <text evidence="2">The sequence shown here is derived from an EMBL/GenBank/DDBJ whole genome shotgun (WGS) entry which is preliminary data.</text>
</comment>
<dbReference type="AlphaFoldDB" id="A0ABD1HJ86"/>